<dbReference type="PROSITE" id="PS50850">
    <property type="entry name" value="MFS"/>
    <property type="match status" value="1"/>
</dbReference>
<dbReference type="GO" id="GO:0005351">
    <property type="term" value="F:carbohydrate:proton symporter activity"/>
    <property type="evidence" value="ECO:0007669"/>
    <property type="project" value="TreeGrafter"/>
</dbReference>
<evidence type="ECO:0000256" key="3">
    <source>
        <dbReference type="ARBA" id="ARBA00022692"/>
    </source>
</evidence>
<feature type="transmembrane region" description="Helical" evidence="7">
    <location>
        <begin position="135"/>
        <end position="156"/>
    </location>
</feature>
<feature type="compositionally biased region" description="Basic and acidic residues" evidence="6">
    <location>
        <begin position="1"/>
        <end position="21"/>
    </location>
</feature>
<protein>
    <recommendedName>
        <fullName evidence="8">Major facilitator superfamily (MFS) profile domain-containing protein</fullName>
    </recommendedName>
</protein>
<sequence>MSATREVENDEAQRQQKDVESHGQAPVSVLPDDKVTLQDFWDNRRVLSFSNVIGNVLALYAFLKHFGHTVNGMCMISASDQQILNAASTIGIFTSAFATGILSDAFGRKRVLAMATLICTAGILTQYFAETIPILFGGKVVGTFGFGLGHSLGPVYMAELAPVRLRGVCLALVNTMIVIGQWLSSVAVYAASATYADEALQMIPVILLVGSLTVLPESPSWPILHDRPGEAAAAFHKFNGSYRLDVDNVMA</sequence>
<evidence type="ECO:0000256" key="6">
    <source>
        <dbReference type="SAM" id="MobiDB-lite"/>
    </source>
</evidence>
<comment type="subcellular location">
    <subcellularLocation>
        <location evidence="1">Membrane</location>
        <topology evidence="1">Multi-pass membrane protein</topology>
    </subcellularLocation>
</comment>
<evidence type="ECO:0000259" key="8">
    <source>
        <dbReference type="PROSITE" id="PS50850"/>
    </source>
</evidence>
<dbReference type="InterPro" id="IPR005829">
    <property type="entry name" value="Sugar_transporter_CS"/>
</dbReference>
<dbReference type="InterPro" id="IPR050360">
    <property type="entry name" value="MFS_Sugar_Transporters"/>
</dbReference>
<dbReference type="GO" id="GO:0016020">
    <property type="term" value="C:membrane"/>
    <property type="evidence" value="ECO:0007669"/>
    <property type="project" value="UniProtKB-SubCell"/>
</dbReference>
<dbReference type="Proteomes" id="UP000515153">
    <property type="component" value="Unplaced"/>
</dbReference>
<evidence type="ECO:0000313" key="9">
    <source>
        <dbReference type="Proteomes" id="UP000515153"/>
    </source>
</evidence>
<dbReference type="PANTHER" id="PTHR48022:SF2">
    <property type="entry name" value="PLASTIDIC GLUCOSE TRANSPORTER 4"/>
    <property type="match status" value="1"/>
</dbReference>
<evidence type="ECO:0000256" key="7">
    <source>
        <dbReference type="SAM" id="Phobius"/>
    </source>
</evidence>
<feature type="transmembrane region" description="Helical" evidence="7">
    <location>
        <begin position="46"/>
        <end position="63"/>
    </location>
</feature>
<proteinExistence type="inferred from homology"/>
<evidence type="ECO:0000256" key="1">
    <source>
        <dbReference type="ARBA" id="ARBA00004141"/>
    </source>
</evidence>
<reference evidence="10" key="2">
    <citation type="submission" date="2019-10" db="EMBL/GenBank/DDBJ databases">
        <authorList>
            <consortium name="NCBI Genome Project"/>
        </authorList>
    </citation>
    <scope>NUCLEOTIDE SEQUENCE</scope>
    <source>
        <strain evidence="10">NI907</strain>
    </source>
</reference>
<accession>A0A6P8BD22</accession>
<keyword evidence="5 7" id="KW-0472">Membrane</keyword>
<name>A0A6P8BD22_PYRGI</name>
<reference evidence="10" key="3">
    <citation type="submission" date="2025-08" db="UniProtKB">
        <authorList>
            <consortium name="RefSeq"/>
        </authorList>
    </citation>
    <scope>IDENTIFICATION</scope>
    <source>
        <strain evidence="10">NI907</strain>
    </source>
</reference>
<comment type="similarity">
    <text evidence="2">Belongs to the major facilitator superfamily. Sugar transporter (TC 2.A.1.1) family.</text>
</comment>
<reference evidence="10" key="1">
    <citation type="journal article" date="2019" name="Mol. Biol. Evol.">
        <title>Blast fungal genomes show frequent chromosomal changes, gene gains and losses, and effector gene turnover.</title>
        <authorList>
            <person name="Gomez Luciano L.B."/>
            <person name="Jason Tsai I."/>
            <person name="Chuma I."/>
            <person name="Tosa Y."/>
            <person name="Chen Y.H."/>
            <person name="Li J.Y."/>
            <person name="Li M.Y."/>
            <person name="Jade Lu M.Y."/>
            <person name="Nakayashiki H."/>
            <person name="Li W.H."/>
        </authorList>
    </citation>
    <scope>NUCLEOTIDE SEQUENCE</scope>
    <source>
        <strain evidence="10">NI907</strain>
    </source>
</reference>
<organism evidence="9 10">
    <name type="scientific">Pyricularia grisea</name>
    <name type="common">Crabgrass-specific blast fungus</name>
    <name type="synonym">Magnaporthe grisea</name>
    <dbReference type="NCBI Taxonomy" id="148305"/>
    <lineage>
        <taxon>Eukaryota</taxon>
        <taxon>Fungi</taxon>
        <taxon>Dikarya</taxon>
        <taxon>Ascomycota</taxon>
        <taxon>Pezizomycotina</taxon>
        <taxon>Sordariomycetes</taxon>
        <taxon>Sordariomycetidae</taxon>
        <taxon>Magnaporthales</taxon>
        <taxon>Pyriculariaceae</taxon>
        <taxon>Pyricularia</taxon>
    </lineage>
</organism>
<dbReference type="PANTHER" id="PTHR48022">
    <property type="entry name" value="PLASTIDIC GLUCOSE TRANSPORTER 4"/>
    <property type="match status" value="1"/>
</dbReference>
<dbReference type="SUPFAM" id="SSF103473">
    <property type="entry name" value="MFS general substrate transporter"/>
    <property type="match status" value="1"/>
</dbReference>
<dbReference type="GeneID" id="41959464"/>
<evidence type="ECO:0000256" key="5">
    <source>
        <dbReference type="ARBA" id="ARBA00023136"/>
    </source>
</evidence>
<dbReference type="PROSITE" id="PS00216">
    <property type="entry name" value="SUGAR_TRANSPORT_1"/>
    <property type="match status" value="1"/>
</dbReference>
<feature type="region of interest" description="Disordered" evidence="6">
    <location>
        <begin position="1"/>
        <end position="26"/>
    </location>
</feature>
<dbReference type="InterPro" id="IPR036259">
    <property type="entry name" value="MFS_trans_sf"/>
</dbReference>
<dbReference type="AlphaFoldDB" id="A0A6P8BD22"/>
<dbReference type="InterPro" id="IPR020846">
    <property type="entry name" value="MFS_dom"/>
</dbReference>
<keyword evidence="3 7" id="KW-0812">Transmembrane</keyword>
<dbReference type="Pfam" id="PF00083">
    <property type="entry name" value="Sugar_tr"/>
    <property type="match status" value="1"/>
</dbReference>
<evidence type="ECO:0000256" key="2">
    <source>
        <dbReference type="ARBA" id="ARBA00010992"/>
    </source>
</evidence>
<feature type="transmembrane region" description="Helical" evidence="7">
    <location>
        <begin position="111"/>
        <end position="129"/>
    </location>
</feature>
<dbReference type="InterPro" id="IPR005828">
    <property type="entry name" value="MFS_sugar_transport-like"/>
</dbReference>
<feature type="transmembrane region" description="Helical" evidence="7">
    <location>
        <begin position="83"/>
        <end position="102"/>
    </location>
</feature>
<evidence type="ECO:0000313" key="10">
    <source>
        <dbReference type="RefSeq" id="XP_030985082.1"/>
    </source>
</evidence>
<feature type="domain" description="Major facilitator superfamily (MFS) profile" evidence="8">
    <location>
        <begin position="1"/>
        <end position="251"/>
    </location>
</feature>
<dbReference type="KEGG" id="pgri:PgNI_04510"/>
<keyword evidence="9" id="KW-1185">Reference proteome</keyword>
<feature type="transmembrane region" description="Helical" evidence="7">
    <location>
        <begin position="168"/>
        <end position="193"/>
    </location>
</feature>
<gene>
    <name evidence="10" type="ORF">PgNI_04510</name>
</gene>
<dbReference type="RefSeq" id="XP_030985082.1">
    <property type="nucleotide sequence ID" value="XM_031124555.1"/>
</dbReference>
<evidence type="ECO:0000256" key="4">
    <source>
        <dbReference type="ARBA" id="ARBA00022989"/>
    </source>
</evidence>
<dbReference type="Gene3D" id="1.20.1250.20">
    <property type="entry name" value="MFS general substrate transporter like domains"/>
    <property type="match status" value="1"/>
</dbReference>
<keyword evidence="4 7" id="KW-1133">Transmembrane helix</keyword>